<dbReference type="EMBL" id="PYAS01000024">
    <property type="protein sequence ID" value="PSL20247.1"/>
    <property type="molecule type" value="Genomic_DNA"/>
</dbReference>
<dbReference type="InterPro" id="IPR043729">
    <property type="entry name" value="DUF5672"/>
</dbReference>
<protein>
    <recommendedName>
        <fullName evidence="1">DUF5672 domain-containing protein</fullName>
    </recommendedName>
</protein>
<dbReference type="Pfam" id="PF18922">
    <property type="entry name" value="DUF5672"/>
    <property type="match status" value="1"/>
</dbReference>
<accession>A0A2P8FEV1</accession>
<dbReference type="Proteomes" id="UP000241964">
    <property type="component" value="Unassembled WGS sequence"/>
</dbReference>
<evidence type="ECO:0000313" key="2">
    <source>
        <dbReference type="EMBL" id="PSL20247.1"/>
    </source>
</evidence>
<proteinExistence type="predicted"/>
<evidence type="ECO:0000259" key="1">
    <source>
        <dbReference type="Pfam" id="PF18922"/>
    </source>
</evidence>
<sequence>MAENKSLVAVVIPVYQANLTEAEQMSLRQCMHVLGNYPVIIVKPAALDLSAFQQQYPSLKFQSFDNSFFTNVDAYNRLMVSIDFYKTFIAYEYILIYQLDAFVFRDELKEWCAKGYDYIGAPSLHQPEFDTIPAESAQDFAHALSTQRVVLNGGLSLRKIPSFLRYLKIYNIFYPAWKGNEDMLFCQEATRLKPMKLFMKLPEWREALRFAFEKSPVASYELTGHQLPFACHAWERYDAAFWAPFITVNQ</sequence>
<organism evidence="2 3">
    <name type="scientific">Dyadobacter jiangsuensis</name>
    <dbReference type="NCBI Taxonomy" id="1591085"/>
    <lineage>
        <taxon>Bacteria</taxon>
        <taxon>Pseudomonadati</taxon>
        <taxon>Bacteroidota</taxon>
        <taxon>Cytophagia</taxon>
        <taxon>Cytophagales</taxon>
        <taxon>Spirosomataceae</taxon>
        <taxon>Dyadobacter</taxon>
    </lineage>
</organism>
<name>A0A2P8FEV1_9BACT</name>
<feature type="domain" description="DUF5672" evidence="1">
    <location>
        <begin position="59"/>
        <end position="232"/>
    </location>
</feature>
<reference evidence="2 3" key="1">
    <citation type="submission" date="2018-03" db="EMBL/GenBank/DDBJ databases">
        <title>Genomic Encyclopedia of Archaeal and Bacterial Type Strains, Phase II (KMG-II): from individual species to whole genera.</title>
        <authorList>
            <person name="Goeker M."/>
        </authorList>
    </citation>
    <scope>NUCLEOTIDE SEQUENCE [LARGE SCALE GENOMIC DNA]</scope>
    <source>
        <strain evidence="2 3">DSM 29057</strain>
    </source>
</reference>
<dbReference type="AlphaFoldDB" id="A0A2P8FEV1"/>
<comment type="caution">
    <text evidence="2">The sequence shown here is derived from an EMBL/GenBank/DDBJ whole genome shotgun (WGS) entry which is preliminary data.</text>
</comment>
<keyword evidence="3" id="KW-1185">Reference proteome</keyword>
<gene>
    <name evidence="2" type="ORF">CLV60_12413</name>
</gene>
<dbReference type="RefSeq" id="WP_106599389.1">
    <property type="nucleotide sequence ID" value="NZ_PYAS01000024.1"/>
</dbReference>
<dbReference type="OrthoDB" id="7391526at2"/>
<evidence type="ECO:0000313" key="3">
    <source>
        <dbReference type="Proteomes" id="UP000241964"/>
    </source>
</evidence>